<gene>
    <name evidence="1" type="ORF">TWF730_003641</name>
</gene>
<dbReference type="AlphaFoldDB" id="A0AAV9U754"/>
<dbReference type="Proteomes" id="UP001373714">
    <property type="component" value="Unassembled WGS sequence"/>
</dbReference>
<keyword evidence="2" id="KW-1185">Reference proteome</keyword>
<accession>A0AAV9U754</accession>
<reference evidence="1 2" key="1">
    <citation type="submission" date="2019-10" db="EMBL/GenBank/DDBJ databases">
        <authorList>
            <person name="Palmer J.M."/>
        </authorList>
    </citation>
    <scope>NUCLEOTIDE SEQUENCE [LARGE SCALE GENOMIC DNA]</scope>
    <source>
        <strain evidence="1 2">TWF730</strain>
    </source>
</reference>
<evidence type="ECO:0000313" key="2">
    <source>
        <dbReference type="Proteomes" id="UP001373714"/>
    </source>
</evidence>
<evidence type="ECO:0000313" key="1">
    <source>
        <dbReference type="EMBL" id="KAK6334427.1"/>
    </source>
</evidence>
<protein>
    <submittedName>
        <fullName evidence="1">Uncharacterized protein</fullName>
    </submittedName>
</protein>
<sequence>MAPREWFRDGTRSVNGPLDFTLGIQSSTGEEVCAYYVNRDVLLALSTRLDKAIEIREAVLRTEIVDYHLLIDPLKAPLLKSFATFINEGKIEVSHFRQARDSDRLLFLYNFADFLGCSLLKNKIVRRVKQTMRGIIENIRMAIQGTTISLEAEIVEWINAFYECSTAADIEECYMWGIVDQAADLHPAVRTILLGVRDMDHLNARFRDQVVEELQFDDESSSDDDDIDIGFITSPLGSLDENNEHFANIRSQLMATGRL</sequence>
<name>A0AAV9U754_9PEZI</name>
<dbReference type="EMBL" id="JAVHNS010000015">
    <property type="protein sequence ID" value="KAK6334427.1"/>
    <property type="molecule type" value="Genomic_DNA"/>
</dbReference>
<comment type="caution">
    <text evidence="1">The sequence shown here is derived from an EMBL/GenBank/DDBJ whole genome shotgun (WGS) entry which is preliminary data.</text>
</comment>
<organism evidence="1 2">
    <name type="scientific">Orbilia blumenaviensis</name>
    <dbReference type="NCBI Taxonomy" id="1796055"/>
    <lineage>
        <taxon>Eukaryota</taxon>
        <taxon>Fungi</taxon>
        <taxon>Dikarya</taxon>
        <taxon>Ascomycota</taxon>
        <taxon>Pezizomycotina</taxon>
        <taxon>Orbiliomycetes</taxon>
        <taxon>Orbiliales</taxon>
        <taxon>Orbiliaceae</taxon>
        <taxon>Orbilia</taxon>
    </lineage>
</organism>
<proteinExistence type="predicted"/>